<evidence type="ECO:0000256" key="9">
    <source>
        <dbReference type="ARBA" id="ARBA00050025"/>
    </source>
</evidence>
<reference evidence="13 14" key="1">
    <citation type="submission" date="2018-04" db="EMBL/GenBank/DDBJ databases">
        <title>Genomic Encyclopedia of Archaeal and Bacterial Type Strains, Phase II (KMG-II): from individual species to whole genera.</title>
        <authorList>
            <person name="Goeker M."/>
        </authorList>
    </citation>
    <scope>NUCLEOTIDE SEQUENCE [LARGE SCALE GENOMIC DNA]</scope>
    <source>
        <strain evidence="13 14">DSM 5822</strain>
    </source>
</reference>
<gene>
    <name evidence="13" type="ORF">C8N29_101241</name>
</gene>
<evidence type="ECO:0000256" key="6">
    <source>
        <dbReference type="ARBA" id="ARBA00022989"/>
    </source>
</evidence>
<evidence type="ECO:0000259" key="12">
    <source>
        <dbReference type="Pfam" id="PF00909"/>
    </source>
</evidence>
<dbReference type="Gene3D" id="1.10.3430.10">
    <property type="entry name" value="Ammonium transporter AmtB like domains"/>
    <property type="match status" value="1"/>
</dbReference>
<keyword evidence="8 10" id="KW-0924">Ammonia transport</keyword>
<keyword evidence="6 10" id="KW-1133">Transmembrane helix</keyword>
<comment type="similarity">
    <text evidence="2 10">Belongs to the ammonia transporter channel (TC 1.A.11.2) family.</text>
</comment>
<keyword evidence="5 10" id="KW-0812">Transmembrane</keyword>
<dbReference type="GO" id="GO:0008519">
    <property type="term" value="F:ammonium channel activity"/>
    <property type="evidence" value="ECO:0007669"/>
    <property type="project" value="InterPro"/>
</dbReference>
<comment type="subcellular location">
    <subcellularLocation>
        <location evidence="1 10">Cell membrane</location>
        <topology evidence="1 10">Multi-pass membrane protein</topology>
    </subcellularLocation>
</comment>
<evidence type="ECO:0000256" key="11">
    <source>
        <dbReference type="SAM" id="SignalP"/>
    </source>
</evidence>
<keyword evidence="7 10" id="KW-0472">Membrane</keyword>
<dbReference type="FunFam" id="1.10.3430.10:FF:000007">
    <property type="entry name" value="Ammonium transporter"/>
    <property type="match status" value="1"/>
</dbReference>
<dbReference type="InterPro" id="IPR018047">
    <property type="entry name" value="Ammonium_transpt_CS"/>
</dbReference>
<dbReference type="PROSITE" id="PS01219">
    <property type="entry name" value="AMMONIUM_TRANSP"/>
    <property type="match status" value="1"/>
</dbReference>
<feature type="chain" id="PRO_5031129147" description="Ammonium transporter" evidence="11">
    <location>
        <begin position="23"/>
        <end position="501"/>
    </location>
</feature>
<dbReference type="GO" id="GO:0005886">
    <property type="term" value="C:plasma membrane"/>
    <property type="evidence" value="ECO:0007669"/>
    <property type="project" value="UniProtKB-SubCell"/>
</dbReference>
<dbReference type="EMBL" id="QAON01000001">
    <property type="protein sequence ID" value="PTQ91169.1"/>
    <property type="molecule type" value="Genomic_DNA"/>
</dbReference>
<dbReference type="PANTHER" id="PTHR43029">
    <property type="entry name" value="AMMONIUM TRANSPORTER MEP2"/>
    <property type="match status" value="1"/>
</dbReference>
<evidence type="ECO:0000313" key="13">
    <source>
        <dbReference type="EMBL" id="PTQ91169.1"/>
    </source>
</evidence>
<comment type="caution">
    <text evidence="13">The sequence shown here is derived from an EMBL/GenBank/DDBJ whole genome shotgun (WGS) entry which is preliminary data.</text>
</comment>
<evidence type="ECO:0000256" key="10">
    <source>
        <dbReference type="RuleBase" id="RU362002"/>
    </source>
</evidence>
<dbReference type="Pfam" id="PF00909">
    <property type="entry name" value="Ammonium_transp"/>
    <property type="match status" value="1"/>
</dbReference>
<evidence type="ECO:0000256" key="7">
    <source>
        <dbReference type="ARBA" id="ARBA00023136"/>
    </source>
</evidence>
<feature type="transmembrane region" description="Helical" evidence="10">
    <location>
        <begin position="74"/>
        <end position="95"/>
    </location>
</feature>
<evidence type="ECO:0000256" key="5">
    <source>
        <dbReference type="ARBA" id="ARBA00022692"/>
    </source>
</evidence>
<keyword evidence="3 10" id="KW-0813">Transport</keyword>
<feature type="transmembrane region" description="Helical" evidence="10">
    <location>
        <begin position="107"/>
        <end position="125"/>
    </location>
</feature>
<evidence type="ECO:0000256" key="2">
    <source>
        <dbReference type="ARBA" id="ARBA00005887"/>
    </source>
</evidence>
<dbReference type="PANTHER" id="PTHR43029:SF10">
    <property type="entry name" value="AMMONIUM TRANSPORTER MEP2"/>
    <property type="match status" value="1"/>
</dbReference>
<evidence type="ECO:0000256" key="8">
    <source>
        <dbReference type="ARBA" id="ARBA00023177"/>
    </source>
</evidence>
<feature type="signal peptide" evidence="11">
    <location>
        <begin position="1"/>
        <end position="22"/>
    </location>
</feature>
<keyword evidence="4" id="KW-1003">Cell membrane</keyword>
<evidence type="ECO:0000256" key="3">
    <source>
        <dbReference type="ARBA" id="ARBA00022448"/>
    </source>
</evidence>
<feature type="transmembrane region" description="Helical" evidence="10">
    <location>
        <begin position="399"/>
        <end position="421"/>
    </location>
</feature>
<dbReference type="AlphaFoldDB" id="A0A2T5J3H1"/>
<dbReference type="InterPro" id="IPR024041">
    <property type="entry name" value="NH4_transpt_AmtB-like_dom"/>
</dbReference>
<dbReference type="OrthoDB" id="9814202at2"/>
<accession>A0A2T5J3H1</accession>
<keyword evidence="11" id="KW-0732">Signal</keyword>
<dbReference type="SUPFAM" id="SSF111352">
    <property type="entry name" value="Ammonium transporter"/>
    <property type="match status" value="1"/>
</dbReference>
<organism evidence="13 14">
    <name type="scientific">Agitococcus lubricus</name>
    <dbReference type="NCBI Taxonomy" id="1077255"/>
    <lineage>
        <taxon>Bacteria</taxon>
        <taxon>Pseudomonadati</taxon>
        <taxon>Pseudomonadota</taxon>
        <taxon>Gammaproteobacteria</taxon>
        <taxon>Moraxellales</taxon>
        <taxon>Moraxellaceae</taxon>
        <taxon>Agitococcus</taxon>
    </lineage>
</organism>
<feature type="transmembrane region" description="Helical" evidence="10">
    <location>
        <begin position="369"/>
        <end position="387"/>
    </location>
</feature>
<sequence length="501" mass="51895">MKKFLLALSLSGALLSTAPLYAEEAAAPASAPAVTAMADAAPTAAPAPEAAAPAEAAPAEAAAPAPTANKADDGFLMICSAFVILMSIPGLALFYGGLVRKKNMLSVLMQVFTVFSLITVLWMIYGYSVAFTEGNAFFGSLSKVFLSGVTLDSLAATWSKATPIHEMIYIVFQGAFAAITCCLIVGAFAERAKFAGILAFMVLWFTFSYLPIAHMVWYWAGPDAYTDAAAAEAATATAGWLFQKGALDFAGGTVVHINSAVAGLVGAYVIGKRIGYGKEAMLPHNMVMTMIGSALLWFGWFGFNAGSALEANGIAGLAFLNTWVATAAAAFSWMATEWLFKSKPSMLGAASGAVAGLVAITPACGFVGPTGALVIGLLAGIICLWGVHGLKKLLGADDALDVFGVHGVGGILGALLTGVFADPALGGTSWWDYVANAAGTYDMLGQVKVQAIAVVTTIVWSGVVAFIAYKVVDITIGLRVGEEEERIGLDVTSHGERAYND</sequence>
<feature type="transmembrane region" description="Helical" evidence="10">
    <location>
        <begin position="346"/>
        <end position="363"/>
    </location>
</feature>
<dbReference type="Proteomes" id="UP000244223">
    <property type="component" value="Unassembled WGS sequence"/>
</dbReference>
<evidence type="ECO:0000256" key="4">
    <source>
        <dbReference type="ARBA" id="ARBA00022475"/>
    </source>
</evidence>
<dbReference type="RefSeq" id="WP_107864193.1">
    <property type="nucleotide sequence ID" value="NZ_QAON01000001.1"/>
</dbReference>
<feature type="transmembrane region" description="Helical" evidence="10">
    <location>
        <begin position="282"/>
        <end position="301"/>
    </location>
</feature>
<name>A0A2T5J3H1_9GAMM</name>
<evidence type="ECO:0000256" key="1">
    <source>
        <dbReference type="ARBA" id="ARBA00004651"/>
    </source>
</evidence>
<dbReference type="InterPro" id="IPR029020">
    <property type="entry name" value="Ammonium/urea_transptr"/>
</dbReference>
<feature type="transmembrane region" description="Helical" evidence="10">
    <location>
        <begin position="167"/>
        <end position="189"/>
    </location>
</feature>
<feature type="transmembrane region" description="Helical" evidence="10">
    <location>
        <begin position="313"/>
        <end position="334"/>
    </location>
</feature>
<dbReference type="InterPro" id="IPR001905">
    <property type="entry name" value="Ammonium_transpt"/>
</dbReference>
<feature type="transmembrane region" description="Helical" evidence="10">
    <location>
        <begin position="449"/>
        <end position="469"/>
    </location>
</feature>
<feature type="domain" description="Ammonium transporter AmtB-like" evidence="12">
    <location>
        <begin position="75"/>
        <end position="499"/>
    </location>
</feature>
<dbReference type="NCBIfam" id="TIGR00836">
    <property type="entry name" value="amt"/>
    <property type="match status" value="1"/>
</dbReference>
<feature type="transmembrane region" description="Helical" evidence="10">
    <location>
        <begin position="249"/>
        <end position="270"/>
    </location>
</feature>
<protein>
    <recommendedName>
        <fullName evidence="9 10">Ammonium transporter</fullName>
    </recommendedName>
</protein>
<evidence type="ECO:0000313" key="14">
    <source>
        <dbReference type="Proteomes" id="UP000244223"/>
    </source>
</evidence>
<feature type="transmembrane region" description="Helical" evidence="10">
    <location>
        <begin position="196"/>
        <end position="220"/>
    </location>
</feature>
<proteinExistence type="inferred from homology"/>
<keyword evidence="14" id="KW-1185">Reference proteome</keyword>